<protein>
    <recommendedName>
        <fullName evidence="3">Major tail protein</fullName>
    </recommendedName>
</protein>
<gene>
    <name evidence="1" type="ORF">BST28_18875</name>
</gene>
<dbReference type="Pfam" id="PF25681">
    <property type="entry name" value="Phage_TTP_17"/>
    <property type="match status" value="1"/>
</dbReference>
<dbReference type="Proteomes" id="UP000192713">
    <property type="component" value="Unassembled WGS sequence"/>
</dbReference>
<evidence type="ECO:0000313" key="2">
    <source>
        <dbReference type="Proteomes" id="UP000192713"/>
    </source>
</evidence>
<dbReference type="RefSeq" id="WP_083082329.1">
    <property type="nucleotide sequence ID" value="NZ_MVHU01000035.1"/>
</dbReference>
<organism evidence="1 2">
    <name type="scientific">Mycolicibacter kumamotonensis</name>
    <dbReference type="NCBI Taxonomy" id="354243"/>
    <lineage>
        <taxon>Bacteria</taxon>
        <taxon>Bacillati</taxon>
        <taxon>Actinomycetota</taxon>
        <taxon>Actinomycetes</taxon>
        <taxon>Mycobacteriales</taxon>
        <taxon>Mycobacteriaceae</taxon>
        <taxon>Mycolicibacter</taxon>
    </lineage>
</organism>
<dbReference type="InterPro" id="IPR058154">
    <property type="entry name" value="Bxb1_TTP-like"/>
</dbReference>
<name>A0A1X0DXQ6_9MYCO</name>
<reference evidence="1 2" key="1">
    <citation type="submission" date="2017-02" db="EMBL/GenBank/DDBJ databases">
        <title>The new phylogeny of genus Mycobacterium.</title>
        <authorList>
            <person name="Tortoli E."/>
            <person name="Trovato A."/>
            <person name="Cirillo D.M."/>
        </authorList>
    </citation>
    <scope>NUCLEOTIDE SEQUENCE [LARGE SCALE GENOMIC DNA]</scope>
    <source>
        <strain evidence="1 2">DSM 45093</strain>
    </source>
</reference>
<dbReference type="AlphaFoldDB" id="A0A1X0DXQ6"/>
<accession>A0A1X0DXQ6</accession>
<proteinExistence type="predicted"/>
<evidence type="ECO:0008006" key="3">
    <source>
        <dbReference type="Google" id="ProtNLM"/>
    </source>
</evidence>
<evidence type="ECO:0000313" key="1">
    <source>
        <dbReference type="EMBL" id="ORA77183.1"/>
    </source>
</evidence>
<sequence length="211" mass="22887">MTSPTPAQTWGDISKVYAASPTGFEVAGGFWIRPYDPTFNPAEDVDLDTDLHAASSGWTNLGYVSADGVQIKVDDNTSPVEVWGGGEIAQLRDKFAVEITAELYQALDPKAWAAVIGEDWVSTAAATSSTGARMQVSITPIMPGINTILIESFYGDKYMRQIVPAAQRSSLDDLTLVHNKPLSLKPTWRTLQNQYGKHLIIHTDDGVTVSS</sequence>
<comment type="caution">
    <text evidence="1">The sequence shown here is derived from an EMBL/GenBank/DDBJ whole genome shotgun (WGS) entry which is preliminary data.</text>
</comment>
<dbReference type="EMBL" id="MVHU01000035">
    <property type="protein sequence ID" value="ORA77183.1"/>
    <property type="molecule type" value="Genomic_DNA"/>
</dbReference>